<feature type="non-terminal residue" evidence="3">
    <location>
        <position position="1"/>
    </location>
</feature>
<dbReference type="STRING" id="1449351.RISW2_00005"/>
<dbReference type="PANTHER" id="PTHR44757">
    <property type="entry name" value="DIGUANYLATE CYCLASE DGCP"/>
    <property type="match status" value="1"/>
</dbReference>
<evidence type="ECO:0000313" key="4">
    <source>
        <dbReference type="Proteomes" id="UP000023430"/>
    </source>
</evidence>
<dbReference type="RefSeq" id="WP_156943741.1">
    <property type="nucleotide sequence ID" value="NZ_JAME01000001.1"/>
</dbReference>
<dbReference type="Gene3D" id="3.20.20.450">
    <property type="entry name" value="EAL domain"/>
    <property type="match status" value="1"/>
</dbReference>
<proteinExistence type="predicted"/>
<dbReference type="InterPro" id="IPR035919">
    <property type="entry name" value="EAL_sf"/>
</dbReference>
<dbReference type="SUPFAM" id="SSF141868">
    <property type="entry name" value="EAL domain-like"/>
    <property type="match status" value="1"/>
</dbReference>
<dbReference type="Proteomes" id="UP000023430">
    <property type="component" value="Unassembled WGS sequence"/>
</dbReference>
<feature type="region of interest" description="Disordered" evidence="1">
    <location>
        <begin position="140"/>
        <end position="168"/>
    </location>
</feature>
<keyword evidence="4" id="KW-1185">Reference proteome</keyword>
<feature type="domain" description="EAL" evidence="2">
    <location>
        <begin position="1"/>
        <end position="127"/>
    </location>
</feature>
<dbReference type="PROSITE" id="PS50883">
    <property type="entry name" value="EAL"/>
    <property type="match status" value="1"/>
</dbReference>
<dbReference type="CDD" id="cd01948">
    <property type="entry name" value="EAL"/>
    <property type="match status" value="1"/>
</dbReference>
<dbReference type="PANTHER" id="PTHR44757:SF2">
    <property type="entry name" value="BIOFILM ARCHITECTURE MAINTENANCE PROTEIN MBAA"/>
    <property type="match status" value="1"/>
</dbReference>
<sequence length="168" mass="17696">FSGEQVSSAELVGKTLEKLNGAGVRIAPDDFGTGYASLFHLRNYPVDVVKIDRSFVQGIGSGKGNRAIISAVIGLSESFGVQVVAEGIETKEQADFLRQAGCMVGQGFLFFSPVAAKRVPGLMDELPARQVMPTSFSSNTVSLVDKSSPGDGAGLSALRNDGTRVSRR</sequence>
<name>X7FFJ2_9RHOB</name>
<gene>
    <name evidence="3" type="ORF">RISW2_00005</name>
</gene>
<dbReference type="InterPro" id="IPR001633">
    <property type="entry name" value="EAL_dom"/>
</dbReference>
<evidence type="ECO:0000313" key="3">
    <source>
        <dbReference type="EMBL" id="ETX30804.1"/>
    </source>
</evidence>
<evidence type="ECO:0000256" key="1">
    <source>
        <dbReference type="SAM" id="MobiDB-lite"/>
    </source>
</evidence>
<dbReference type="AlphaFoldDB" id="X7FFJ2"/>
<comment type="caution">
    <text evidence="3">The sequence shown here is derived from an EMBL/GenBank/DDBJ whole genome shotgun (WGS) entry which is preliminary data.</text>
</comment>
<dbReference type="InterPro" id="IPR052155">
    <property type="entry name" value="Biofilm_reg_signaling"/>
</dbReference>
<dbReference type="Pfam" id="PF00563">
    <property type="entry name" value="EAL"/>
    <property type="match status" value="1"/>
</dbReference>
<reference evidence="3 4" key="1">
    <citation type="submission" date="2014-01" db="EMBL/GenBank/DDBJ databases">
        <title>Roseivivax isoporae LMG 25204 Genome Sequencing.</title>
        <authorList>
            <person name="Lai Q."/>
            <person name="Li G."/>
            <person name="Shao Z."/>
        </authorList>
    </citation>
    <scope>NUCLEOTIDE SEQUENCE [LARGE SCALE GENOMIC DNA]</scope>
    <source>
        <strain evidence="3 4">LMG 25204</strain>
    </source>
</reference>
<organism evidence="3 4">
    <name type="scientific">Roseivivax isoporae LMG 25204</name>
    <dbReference type="NCBI Taxonomy" id="1449351"/>
    <lineage>
        <taxon>Bacteria</taxon>
        <taxon>Pseudomonadati</taxon>
        <taxon>Pseudomonadota</taxon>
        <taxon>Alphaproteobacteria</taxon>
        <taxon>Rhodobacterales</taxon>
        <taxon>Roseobacteraceae</taxon>
        <taxon>Roseivivax</taxon>
    </lineage>
</organism>
<dbReference type="EMBL" id="JAME01000001">
    <property type="protein sequence ID" value="ETX30804.1"/>
    <property type="molecule type" value="Genomic_DNA"/>
</dbReference>
<evidence type="ECO:0000259" key="2">
    <source>
        <dbReference type="PROSITE" id="PS50883"/>
    </source>
</evidence>
<dbReference type="OrthoDB" id="9814202at2"/>
<protein>
    <submittedName>
        <fullName evidence="3">Diguanylate phosphodiesterase</fullName>
    </submittedName>
</protein>
<dbReference type="eggNOG" id="COG5001">
    <property type="taxonomic scope" value="Bacteria"/>
</dbReference>
<dbReference type="SMART" id="SM00052">
    <property type="entry name" value="EAL"/>
    <property type="match status" value="1"/>
</dbReference>
<accession>X7FFJ2</accession>